<keyword evidence="1" id="KW-0378">Hydrolase</keyword>
<dbReference type="InterPro" id="IPR024733">
    <property type="entry name" value="NAGLU_tim-barrel"/>
</dbReference>
<dbReference type="Pfam" id="PF12971">
    <property type="entry name" value="NAGLU_N"/>
    <property type="match status" value="1"/>
</dbReference>
<organism evidence="5 6">
    <name type="scientific">Bacteroides xylanisolvens</name>
    <dbReference type="NCBI Taxonomy" id="371601"/>
    <lineage>
        <taxon>Bacteria</taxon>
        <taxon>Pseudomonadati</taxon>
        <taxon>Bacteroidota</taxon>
        <taxon>Bacteroidia</taxon>
        <taxon>Bacteroidales</taxon>
        <taxon>Bacteroidaceae</taxon>
        <taxon>Bacteroides</taxon>
    </lineage>
</organism>
<dbReference type="Pfam" id="PF12972">
    <property type="entry name" value="NAGLU_C"/>
    <property type="match status" value="1"/>
</dbReference>
<protein>
    <submittedName>
        <fullName evidence="5">Alpha-N-acetylglucosaminidase</fullName>
    </submittedName>
</protein>
<dbReference type="Pfam" id="PF05089">
    <property type="entry name" value="NAGLU"/>
    <property type="match status" value="1"/>
</dbReference>
<dbReference type="InterPro" id="IPR029018">
    <property type="entry name" value="Hex-like_dom2"/>
</dbReference>
<dbReference type="EMBL" id="NFLW01000063">
    <property type="protein sequence ID" value="OUQ62304.1"/>
    <property type="molecule type" value="Genomic_DNA"/>
</dbReference>
<reference evidence="6" key="1">
    <citation type="submission" date="2017-04" db="EMBL/GenBank/DDBJ databases">
        <title>Function of individual gut microbiota members based on whole genome sequencing of pure cultures obtained from chicken caecum.</title>
        <authorList>
            <person name="Medvecky M."/>
            <person name="Cejkova D."/>
            <person name="Polansky O."/>
            <person name="Karasova D."/>
            <person name="Kubasova T."/>
            <person name="Cizek A."/>
            <person name="Rychlik I."/>
        </authorList>
    </citation>
    <scope>NUCLEOTIDE SEQUENCE [LARGE SCALE GENOMIC DNA]</scope>
    <source>
        <strain evidence="6">An109</strain>
    </source>
</reference>
<evidence type="ECO:0000259" key="3">
    <source>
        <dbReference type="Pfam" id="PF12971"/>
    </source>
</evidence>
<dbReference type="InterPro" id="IPR007781">
    <property type="entry name" value="NAGLU"/>
</dbReference>
<sequence length="735" mass="86910">MLMNNKYFYLILLFFMVSCQRNQDPATNTLSEMCERLFPQHAHSFQFQLLTDSVDIDRFTLESDNGKILIKGNNRNSLAVGLNHYLKYYCQAHVSWYASDSVVMPAQLPEVEAPVILRSKCKNRFFLNYCTFGYSMPYWKWSDWERLIDWMALNGVTMPLAITGQESIWYKVWTEMGLSDEEVRTYFTGPAHLPWHRMSNVDYWQSPLPQSWLADQEKLQKLILERERAFDMTPILPAFAGHVPAELKELYPEAKIYTMSQWGGYDEKYRSHFIDPMDSLYSVIQRRFLEEQTKVYGTNHIYGIDPFNEVDSPNWNEEFLSNVSDKIYKSIQGVDSAAQWLQMTWMFYHAKEKWTQPRIKSFLNAVPQDKLILLDYYCDYTEIWRDTEQYYGKPYIWCYLGNFGGNTFLAGDLNDVDFKIDRLFKEGGDNVYGLGVTLEGLDVNPLMYEFVFERAWQNSMPVHQWIANWAQCRGGNVDNHIVKAWKQLYEKIYTSAALCGQAVLMNARPQLEGVEGWNTLPGYDYKNIDLWEIWKELLKAEGVYHSEYHFDVINVGRQVLGNLFADYRDKFTDCYRKKDLEGTKVWGQRMDQLLLDVDRLLCCSPVFSIGKWIKDARDFAVNEQEQKYYEENARCILTVWGQKDTQLNDYANRGWGGLTRTFYRERWKRFTEEVIAAMTRHKNFDEEKFHQDITQFEYEWTLKNEDFPIISEENPISLAKELILKYDDDFCSLYP</sequence>
<comment type="caution">
    <text evidence="5">The sequence shown here is derived from an EMBL/GenBank/DDBJ whole genome shotgun (WGS) entry which is preliminary data.</text>
</comment>
<dbReference type="Gene3D" id="3.20.20.80">
    <property type="entry name" value="Glycosidases"/>
    <property type="match status" value="1"/>
</dbReference>
<evidence type="ECO:0000313" key="6">
    <source>
        <dbReference type="Proteomes" id="UP000196036"/>
    </source>
</evidence>
<feature type="domain" description="Alpha-N-acetylglucosaminidase tim-barrel" evidence="2">
    <location>
        <begin position="124"/>
        <end position="457"/>
    </location>
</feature>
<dbReference type="GO" id="GO:0016787">
    <property type="term" value="F:hydrolase activity"/>
    <property type="evidence" value="ECO:0007669"/>
    <property type="project" value="UniProtKB-KW"/>
</dbReference>
<dbReference type="GO" id="GO:0005975">
    <property type="term" value="P:carbohydrate metabolic process"/>
    <property type="evidence" value="ECO:0007669"/>
    <property type="project" value="UniProtKB-ARBA"/>
</dbReference>
<gene>
    <name evidence="5" type="ORF">B5E52_21405</name>
</gene>
<evidence type="ECO:0000259" key="4">
    <source>
        <dbReference type="Pfam" id="PF12972"/>
    </source>
</evidence>
<accession>A0A1Y4UZI7</accession>
<dbReference type="AlphaFoldDB" id="A0A1Y4UZI7"/>
<evidence type="ECO:0000259" key="2">
    <source>
        <dbReference type="Pfam" id="PF05089"/>
    </source>
</evidence>
<feature type="domain" description="Alpha-N-acetylglucosaminidase N-terminal" evidence="3">
    <location>
        <begin position="30"/>
        <end position="109"/>
    </location>
</feature>
<evidence type="ECO:0000256" key="1">
    <source>
        <dbReference type="ARBA" id="ARBA00022801"/>
    </source>
</evidence>
<dbReference type="PANTHER" id="PTHR12872">
    <property type="entry name" value="ALPHA-N-ACETYLGLUCOSAMINIDASE"/>
    <property type="match status" value="1"/>
</dbReference>
<evidence type="ECO:0000313" key="5">
    <source>
        <dbReference type="EMBL" id="OUQ62304.1"/>
    </source>
</evidence>
<dbReference type="InterPro" id="IPR024240">
    <property type="entry name" value="NAGLU_N"/>
</dbReference>
<name>A0A1Y4UZI7_9BACE</name>
<dbReference type="PANTHER" id="PTHR12872:SF1">
    <property type="entry name" value="ALPHA-N-ACETYLGLUCOSAMINIDASE"/>
    <property type="match status" value="1"/>
</dbReference>
<dbReference type="InterPro" id="IPR024732">
    <property type="entry name" value="NAGLU_C"/>
</dbReference>
<feature type="domain" description="Alpha-N-acetylglucosaminidase C-terminal" evidence="4">
    <location>
        <begin position="465"/>
        <end position="724"/>
    </location>
</feature>
<dbReference type="Gene3D" id="1.20.120.670">
    <property type="entry name" value="N-acetyl-b-d-glucoasminidase"/>
    <property type="match status" value="1"/>
</dbReference>
<dbReference type="PROSITE" id="PS51257">
    <property type="entry name" value="PROKAR_LIPOPROTEIN"/>
    <property type="match status" value="1"/>
</dbReference>
<dbReference type="Proteomes" id="UP000196036">
    <property type="component" value="Unassembled WGS sequence"/>
</dbReference>
<proteinExistence type="predicted"/>
<dbReference type="Gene3D" id="3.30.379.10">
    <property type="entry name" value="Chitobiase/beta-hexosaminidase domain 2-like"/>
    <property type="match status" value="1"/>
</dbReference>